<accession>A0ABT6YL93</accession>
<sequence length="256" mass="30115">MSITKIYKLSILTVFLSFFGCENKPKNYPFLKDFISYLTYFNQNTGLSADFIPLDEQGNEMQRIDFVKVLRKKHCIPIREEEDGKVYYKLYRLDNDKSPVNDQILTTVAQFAEIEENFMSYEGKLFPTFNVLDLKGNQYDNQNTQDKILVLKTWFIRCHACIEEMPAMNKIVKEYENRKDVLFLSLADNDATSLQRFLAKKRFDYQTVANQEDFIQKTLGFTSYPTHIIVSKSGKILKVFSDGEKYLPYYLTKFLK</sequence>
<comment type="caution">
    <text evidence="2">The sequence shown here is derived from an EMBL/GenBank/DDBJ whole genome shotgun (WGS) entry which is preliminary data.</text>
</comment>
<dbReference type="CDD" id="cd02966">
    <property type="entry name" value="TlpA_like_family"/>
    <property type="match status" value="1"/>
</dbReference>
<dbReference type="SUPFAM" id="SSF52833">
    <property type="entry name" value="Thioredoxin-like"/>
    <property type="match status" value="1"/>
</dbReference>
<dbReference type="Gene3D" id="3.40.30.10">
    <property type="entry name" value="Glutaredoxin"/>
    <property type="match status" value="1"/>
</dbReference>
<organism evidence="2 3">
    <name type="scientific">Flectobacillus longus</name>
    <dbReference type="NCBI Taxonomy" id="2984207"/>
    <lineage>
        <taxon>Bacteria</taxon>
        <taxon>Pseudomonadati</taxon>
        <taxon>Bacteroidota</taxon>
        <taxon>Cytophagia</taxon>
        <taxon>Cytophagales</taxon>
        <taxon>Flectobacillaceae</taxon>
        <taxon>Flectobacillus</taxon>
    </lineage>
</organism>
<reference evidence="2 3" key="1">
    <citation type="submission" date="2023-05" db="EMBL/GenBank/DDBJ databases">
        <title>Novel species of genus Flectobacillus isolated from stream in China.</title>
        <authorList>
            <person name="Lu H."/>
        </authorList>
    </citation>
    <scope>NUCLEOTIDE SEQUENCE [LARGE SCALE GENOMIC DNA]</scope>
    <source>
        <strain evidence="2 3">DC10W</strain>
    </source>
</reference>
<keyword evidence="3" id="KW-1185">Reference proteome</keyword>
<dbReference type="PROSITE" id="PS51352">
    <property type="entry name" value="THIOREDOXIN_2"/>
    <property type="match status" value="1"/>
</dbReference>
<dbReference type="Pfam" id="PF08534">
    <property type="entry name" value="Redoxin"/>
    <property type="match status" value="1"/>
</dbReference>
<gene>
    <name evidence="2" type="ORF">QM480_07870</name>
</gene>
<protein>
    <submittedName>
        <fullName evidence="2">TlpA disulfide reductase family protein</fullName>
    </submittedName>
</protein>
<dbReference type="EMBL" id="JASHID010000004">
    <property type="protein sequence ID" value="MDI9864237.1"/>
    <property type="molecule type" value="Genomic_DNA"/>
</dbReference>
<dbReference type="Proteomes" id="UP001236569">
    <property type="component" value="Unassembled WGS sequence"/>
</dbReference>
<dbReference type="RefSeq" id="WP_283369444.1">
    <property type="nucleotide sequence ID" value="NZ_JASHID010000004.1"/>
</dbReference>
<name>A0ABT6YL93_9BACT</name>
<dbReference type="PROSITE" id="PS51257">
    <property type="entry name" value="PROKAR_LIPOPROTEIN"/>
    <property type="match status" value="1"/>
</dbReference>
<feature type="domain" description="Thioredoxin" evidence="1">
    <location>
        <begin position="120"/>
        <end position="256"/>
    </location>
</feature>
<dbReference type="InterPro" id="IPR013740">
    <property type="entry name" value="Redoxin"/>
</dbReference>
<dbReference type="InterPro" id="IPR036249">
    <property type="entry name" value="Thioredoxin-like_sf"/>
</dbReference>
<proteinExistence type="predicted"/>
<dbReference type="PANTHER" id="PTHR42852:SF17">
    <property type="entry name" value="THIOREDOXIN-LIKE PROTEIN HI_1115"/>
    <property type="match status" value="1"/>
</dbReference>
<dbReference type="InterPro" id="IPR050553">
    <property type="entry name" value="Thioredoxin_ResA/DsbE_sf"/>
</dbReference>
<evidence type="ECO:0000259" key="1">
    <source>
        <dbReference type="PROSITE" id="PS51352"/>
    </source>
</evidence>
<dbReference type="PANTHER" id="PTHR42852">
    <property type="entry name" value="THIOL:DISULFIDE INTERCHANGE PROTEIN DSBE"/>
    <property type="match status" value="1"/>
</dbReference>
<dbReference type="InterPro" id="IPR013766">
    <property type="entry name" value="Thioredoxin_domain"/>
</dbReference>
<evidence type="ECO:0000313" key="3">
    <source>
        <dbReference type="Proteomes" id="UP001236569"/>
    </source>
</evidence>
<evidence type="ECO:0000313" key="2">
    <source>
        <dbReference type="EMBL" id="MDI9864237.1"/>
    </source>
</evidence>